<dbReference type="InterPro" id="IPR003660">
    <property type="entry name" value="HAMP_dom"/>
</dbReference>
<keyword evidence="8" id="KW-0812">Transmembrane</keyword>
<keyword evidence="4 6" id="KW-0807">Transducer</keyword>
<feature type="coiled-coil region" evidence="7">
    <location>
        <begin position="101"/>
        <end position="128"/>
    </location>
</feature>
<comment type="subcellular location">
    <subcellularLocation>
        <location evidence="1">Cell membrane</location>
    </subcellularLocation>
</comment>
<dbReference type="GO" id="GO:0006935">
    <property type="term" value="P:chemotaxis"/>
    <property type="evidence" value="ECO:0007669"/>
    <property type="project" value="InterPro"/>
</dbReference>
<comment type="similarity">
    <text evidence="5">Belongs to the methyl-accepting chemotaxis (MCP) protein family.</text>
</comment>
<feature type="domain" description="Methyl-accepting transducer" evidence="9">
    <location>
        <begin position="307"/>
        <end position="578"/>
    </location>
</feature>
<keyword evidence="7" id="KW-0175">Coiled coil</keyword>
<dbReference type="SUPFAM" id="SSF58104">
    <property type="entry name" value="Methyl-accepting chemotaxis protein (MCP) signaling domain"/>
    <property type="match status" value="1"/>
</dbReference>
<dbReference type="RefSeq" id="WP_153405961.1">
    <property type="nucleotide sequence ID" value="NZ_ML762439.1"/>
</dbReference>
<dbReference type="Proteomes" id="UP000480246">
    <property type="component" value="Unassembled WGS sequence"/>
</dbReference>
<protein>
    <submittedName>
        <fullName evidence="11">Methyl-accepting chemotaxis protein</fullName>
    </submittedName>
</protein>
<dbReference type="SMART" id="SM00283">
    <property type="entry name" value="MA"/>
    <property type="match status" value="1"/>
</dbReference>
<organism evidence="11 12">
    <name type="scientific">Gracilibacillus oryzae</name>
    <dbReference type="NCBI Taxonomy" id="1672701"/>
    <lineage>
        <taxon>Bacteria</taxon>
        <taxon>Bacillati</taxon>
        <taxon>Bacillota</taxon>
        <taxon>Bacilli</taxon>
        <taxon>Bacillales</taxon>
        <taxon>Bacillaceae</taxon>
        <taxon>Gracilibacillus</taxon>
    </lineage>
</organism>
<dbReference type="Gene3D" id="1.10.287.950">
    <property type="entry name" value="Methyl-accepting chemotaxis protein"/>
    <property type="match status" value="1"/>
</dbReference>
<dbReference type="OrthoDB" id="9804712at2"/>
<evidence type="ECO:0000256" key="4">
    <source>
        <dbReference type="ARBA" id="ARBA00023224"/>
    </source>
</evidence>
<evidence type="ECO:0000256" key="3">
    <source>
        <dbReference type="ARBA" id="ARBA00023136"/>
    </source>
</evidence>
<evidence type="ECO:0000256" key="2">
    <source>
        <dbReference type="ARBA" id="ARBA00022475"/>
    </source>
</evidence>
<evidence type="ECO:0000259" key="9">
    <source>
        <dbReference type="PROSITE" id="PS50111"/>
    </source>
</evidence>
<reference evidence="11 12" key="1">
    <citation type="submission" date="2019-10" db="EMBL/GenBank/DDBJ databases">
        <title>Gracilibacillus sp. nov. isolated from rice seeds.</title>
        <authorList>
            <person name="He S."/>
        </authorList>
    </citation>
    <scope>NUCLEOTIDE SEQUENCE [LARGE SCALE GENOMIC DNA]</scope>
    <source>
        <strain evidence="11 12">TD8</strain>
    </source>
</reference>
<feature type="transmembrane region" description="Helical" evidence="8">
    <location>
        <begin position="212"/>
        <end position="233"/>
    </location>
</feature>
<dbReference type="CDD" id="cd06225">
    <property type="entry name" value="HAMP"/>
    <property type="match status" value="1"/>
</dbReference>
<dbReference type="PANTHER" id="PTHR32089">
    <property type="entry name" value="METHYL-ACCEPTING CHEMOTAXIS PROTEIN MCPB"/>
    <property type="match status" value="1"/>
</dbReference>
<keyword evidence="3 8" id="KW-0472">Membrane</keyword>
<feature type="domain" description="HAMP" evidence="10">
    <location>
        <begin position="235"/>
        <end position="288"/>
    </location>
</feature>
<dbReference type="CDD" id="cd11386">
    <property type="entry name" value="MCP_signal"/>
    <property type="match status" value="1"/>
</dbReference>
<proteinExistence type="inferred from homology"/>
<evidence type="ECO:0000313" key="12">
    <source>
        <dbReference type="Proteomes" id="UP000480246"/>
    </source>
</evidence>
<accession>A0A7C8L5G1</accession>
<evidence type="ECO:0000256" key="8">
    <source>
        <dbReference type="SAM" id="Phobius"/>
    </source>
</evidence>
<dbReference type="GO" id="GO:0007165">
    <property type="term" value="P:signal transduction"/>
    <property type="evidence" value="ECO:0007669"/>
    <property type="project" value="UniProtKB-KW"/>
</dbReference>
<evidence type="ECO:0000313" key="11">
    <source>
        <dbReference type="EMBL" id="KAB8128258.1"/>
    </source>
</evidence>
<evidence type="ECO:0000259" key="10">
    <source>
        <dbReference type="PROSITE" id="PS50885"/>
    </source>
</evidence>
<evidence type="ECO:0000256" key="6">
    <source>
        <dbReference type="PROSITE-ProRule" id="PRU00284"/>
    </source>
</evidence>
<comment type="caution">
    <text evidence="11">The sequence shown here is derived from an EMBL/GenBank/DDBJ whole genome shotgun (WGS) entry which is preliminary data.</text>
</comment>
<sequence length="593" mass="66337">MKRIFNKLSLPNLKLPRWRLTFLKDKKITQKYTLLFSVVLALFMISSIISIVSLNIVLKKADDVDRKSDASIDIGEMVSIFKQKSIIISDILTEQNPTTSVEDYEIENETFLSLMNAIEKELETEEEKDIFIKVQDYNKQMDELFIDEIIPETAKFRDNGERVDIFVQTDLHNKTTTLRNYTIQELMALKDMILKNRDVLQDDMQSQSTNSMILVIFIVVLVFGSSIIILYLVNKRMTVRFRNLETFATQLGAGDLTAERVKVEGNDEIAIIQNTLNNMANHLQVSITRLLDTTETVTKMSQVLRQNAEETTDVNTQITSVMVDLANGSEDQLKSVNETGLIMNEMKESWQEVTTTMDEAIRLSEETQQEIEDGTTDVKDTVNQMNLVKDHVDKIGDIIDSLNEHSAKISSIVDMIHSISSQTNLLALNAAIEAARAGEYGKGFAVVADEVRKLAEQTADATDNIQTLIAASIKDTDKAVDVMSSSRDSVNGGVNKVKKVGMVFTRILQSIQSLNSHNQQVSNTIDVTNSKIDHVGKSTGDIYRISKTSSESVEQIAASSEQQNAAMQQLLASSQELAAMANELESAFSKFKV</sequence>
<dbReference type="PANTHER" id="PTHR32089:SF112">
    <property type="entry name" value="LYSOZYME-LIKE PROTEIN-RELATED"/>
    <property type="match status" value="1"/>
</dbReference>
<dbReference type="EMBL" id="WEID01000083">
    <property type="protein sequence ID" value="KAB8128258.1"/>
    <property type="molecule type" value="Genomic_DNA"/>
</dbReference>
<keyword evidence="2" id="KW-1003">Cell membrane</keyword>
<evidence type="ECO:0000256" key="1">
    <source>
        <dbReference type="ARBA" id="ARBA00004236"/>
    </source>
</evidence>
<dbReference type="InterPro" id="IPR004089">
    <property type="entry name" value="MCPsignal_dom"/>
</dbReference>
<dbReference type="PROSITE" id="PS50111">
    <property type="entry name" value="CHEMOTAXIS_TRANSDUC_2"/>
    <property type="match status" value="1"/>
</dbReference>
<dbReference type="GO" id="GO:0004888">
    <property type="term" value="F:transmembrane signaling receptor activity"/>
    <property type="evidence" value="ECO:0007669"/>
    <property type="project" value="InterPro"/>
</dbReference>
<keyword evidence="12" id="KW-1185">Reference proteome</keyword>
<evidence type="ECO:0000256" key="5">
    <source>
        <dbReference type="ARBA" id="ARBA00029447"/>
    </source>
</evidence>
<dbReference type="Pfam" id="PF00672">
    <property type="entry name" value="HAMP"/>
    <property type="match status" value="1"/>
</dbReference>
<dbReference type="AlphaFoldDB" id="A0A7C8L5G1"/>
<evidence type="ECO:0000256" key="7">
    <source>
        <dbReference type="SAM" id="Coils"/>
    </source>
</evidence>
<gene>
    <name evidence="11" type="ORF">F9U64_16295</name>
</gene>
<keyword evidence="8" id="KW-1133">Transmembrane helix</keyword>
<dbReference type="InterPro" id="IPR004090">
    <property type="entry name" value="Chemotax_Me-accpt_rcpt"/>
</dbReference>
<dbReference type="PROSITE" id="PS50885">
    <property type="entry name" value="HAMP"/>
    <property type="match status" value="1"/>
</dbReference>
<name>A0A7C8L5G1_9BACI</name>
<feature type="transmembrane region" description="Helical" evidence="8">
    <location>
        <begin position="34"/>
        <end position="58"/>
    </location>
</feature>
<dbReference type="SMART" id="SM00304">
    <property type="entry name" value="HAMP"/>
    <property type="match status" value="1"/>
</dbReference>
<dbReference type="PRINTS" id="PR00260">
    <property type="entry name" value="CHEMTRNSDUCR"/>
</dbReference>
<dbReference type="Pfam" id="PF00015">
    <property type="entry name" value="MCPsignal"/>
    <property type="match status" value="1"/>
</dbReference>
<dbReference type="GO" id="GO:0005886">
    <property type="term" value="C:plasma membrane"/>
    <property type="evidence" value="ECO:0007669"/>
    <property type="project" value="UniProtKB-SubCell"/>
</dbReference>